<keyword evidence="7" id="KW-1185">Reference proteome</keyword>
<gene>
    <name evidence="6" type="ORF">DEM34_00140</name>
</gene>
<dbReference type="GO" id="GO:0016301">
    <property type="term" value="F:kinase activity"/>
    <property type="evidence" value="ECO:0007669"/>
    <property type="project" value="UniProtKB-KW"/>
</dbReference>
<dbReference type="Gene3D" id="3.40.190.10">
    <property type="entry name" value="Periplasmic binding protein-like II"/>
    <property type="match status" value="2"/>
</dbReference>
<dbReference type="AlphaFoldDB" id="A0A2U2N9I6"/>
<comment type="caution">
    <text evidence="6">The sequence shown here is derived from an EMBL/GenBank/DDBJ whole genome shotgun (WGS) entry which is preliminary data.</text>
</comment>
<dbReference type="Proteomes" id="UP000245474">
    <property type="component" value="Unassembled WGS sequence"/>
</dbReference>
<dbReference type="GO" id="GO:0042597">
    <property type="term" value="C:periplasmic space"/>
    <property type="evidence" value="ECO:0007669"/>
    <property type="project" value="UniProtKB-SubCell"/>
</dbReference>
<keyword evidence="3 4" id="KW-0732">Signal</keyword>
<evidence type="ECO:0000313" key="7">
    <source>
        <dbReference type="Proteomes" id="UP000245474"/>
    </source>
</evidence>
<reference evidence="6 7" key="1">
    <citation type="submission" date="2018-05" db="EMBL/GenBank/DDBJ databases">
        <title>Spiribacter halobius sp. nov., a moderately halophilic bacterium isolated from marine solar saltern.</title>
        <authorList>
            <person name="Zheng W.-S."/>
            <person name="Lu D.-C."/>
            <person name="Du Z.-J."/>
        </authorList>
    </citation>
    <scope>NUCLEOTIDE SEQUENCE [LARGE SCALE GENOMIC DNA]</scope>
    <source>
        <strain evidence="6 7">E85</strain>
    </source>
</reference>
<keyword evidence="6" id="KW-0418">Kinase</keyword>
<dbReference type="PANTHER" id="PTHR30024:SF47">
    <property type="entry name" value="TAURINE-BINDING PERIPLASMIC PROTEIN"/>
    <property type="match status" value="1"/>
</dbReference>
<proteinExistence type="inferred from homology"/>
<comment type="similarity">
    <text evidence="2">Belongs to the bacterial solute-binding protein SsuA/TauA family.</text>
</comment>
<organism evidence="6 7">
    <name type="scientific">Sediminicurvatus halobius</name>
    <dbReference type="NCBI Taxonomy" id="2182432"/>
    <lineage>
        <taxon>Bacteria</taxon>
        <taxon>Pseudomonadati</taxon>
        <taxon>Pseudomonadota</taxon>
        <taxon>Gammaproteobacteria</taxon>
        <taxon>Chromatiales</taxon>
        <taxon>Ectothiorhodospiraceae</taxon>
        <taxon>Sediminicurvatus</taxon>
    </lineage>
</organism>
<dbReference type="NCBIfam" id="TIGR03427">
    <property type="entry name" value="ABC_peri_uca"/>
    <property type="match status" value="1"/>
</dbReference>
<feature type="domain" description="SsuA/THI5-like" evidence="5">
    <location>
        <begin position="62"/>
        <end position="240"/>
    </location>
</feature>
<name>A0A2U2N9I6_9GAMM</name>
<feature type="signal peptide" evidence="4">
    <location>
        <begin position="1"/>
        <end position="27"/>
    </location>
</feature>
<sequence>MTVRNPLRPLTGLLVASALMFGPGASAQDDGPYRIAWSIYAGWMPWQYIGDSGIMDRWAERYGIEVEIVQVNDYIESINQYTAGAFEGVVATSMDSLSIPAASGVDTTALIVGDYSNGNDGLVLKGSDDLADVEGRDVHLVELSVSHYLLARALDSVGLQERDVNVVNLSDADLVAAFDDEAVTATATWQPLLDAVLEHPEANLVFDSSEIPGHIKDLLVVNTEALEANPDLGRALVGAWYEMMTLMSGDDAEAREIRTQLGEASGTDLEGYDRQLAGMRMFYEPTAAVDFIESEQAREAMAQVRDFSFRQGLLGEGAPSPDFIGIEFPDGEVLGRESNVRLRFTSEYMRMAAEGAL</sequence>
<keyword evidence="6" id="KW-0808">Transferase</keyword>
<accession>A0A2U2N9I6</accession>
<dbReference type="RefSeq" id="WP_109675019.1">
    <property type="nucleotide sequence ID" value="NZ_CP086615.1"/>
</dbReference>
<feature type="chain" id="PRO_5015477012" evidence="4">
    <location>
        <begin position="28"/>
        <end position="357"/>
    </location>
</feature>
<comment type="subcellular location">
    <subcellularLocation>
        <location evidence="1">Periplasm</location>
    </subcellularLocation>
</comment>
<dbReference type="EMBL" id="QFFI01000001">
    <property type="protein sequence ID" value="PWG65720.1"/>
    <property type="molecule type" value="Genomic_DNA"/>
</dbReference>
<evidence type="ECO:0000259" key="5">
    <source>
        <dbReference type="Pfam" id="PF09084"/>
    </source>
</evidence>
<dbReference type="Pfam" id="PF09084">
    <property type="entry name" value="NMT1"/>
    <property type="match status" value="1"/>
</dbReference>
<dbReference type="OrthoDB" id="5292144at2"/>
<evidence type="ECO:0000256" key="2">
    <source>
        <dbReference type="ARBA" id="ARBA00010742"/>
    </source>
</evidence>
<evidence type="ECO:0000313" key="6">
    <source>
        <dbReference type="EMBL" id="PWG65720.1"/>
    </source>
</evidence>
<dbReference type="InterPro" id="IPR017793">
    <property type="entry name" value="ABC_transptr_urea-assoc_sub-bd"/>
</dbReference>
<evidence type="ECO:0000256" key="3">
    <source>
        <dbReference type="ARBA" id="ARBA00022729"/>
    </source>
</evidence>
<protein>
    <submittedName>
        <fullName evidence="6">Lipid kinase</fullName>
    </submittedName>
</protein>
<dbReference type="InterPro" id="IPR015168">
    <property type="entry name" value="SsuA/THI5"/>
</dbReference>
<dbReference type="PANTHER" id="PTHR30024">
    <property type="entry name" value="ALIPHATIC SULFONATES-BINDING PROTEIN-RELATED"/>
    <property type="match status" value="1"/>
</dbReference>
<evidence type="ECO:0000256" key="4">
    <source>
        <dbReference type="SAM" id="SignalP"/>
    </source>
</evidence>
<evidence type="ECO:0000256" key="1">
    <source>
        <dbReference type="ARBA" id="ARBA00004418"/>
    </source>
</evidence>
<dbReference type="SUPFAM" id="SSF53850">
    <property type="entry name" value="Periplasmic binding protein-like II"/>
    <property type="match status" value="1"/>
</dbReference>